<accession>A0ABR9ECG9</accession>
<dbReference type="Proteomes" id="UP000615755">
    <property type="component" value="Unassembled WGS sequence"/>
</dbReference>
<keyword evidence="2" id="KW-1185">Reference proteome</keyword>
<dbReference type="EMBL" id="AQGV01000012">
    <property type="protein sequence ID" value="MBE0368683.1"/>
    <property type="molecule type" value="Genomic_DNA"/>
</dbReference>
<sequence length="135" mass="15203">MLKIVVIILIFIVVAFFFFKSSSPEANTWLEENQNKHALAGNRFAGTEDAISFVNKLYDLGAVKVVISSDSIYKDKDRIEKEGGPYADAIVVTMPSSESQKAALFEIFKQEAISQGIEFNSETDVKNNKVFIWWD</sequence>
<proteinExistence type="predicted"/>
<comment type="caution">
    <text evidence="1">The sequence shown here is derived from an EMBL/GenBank/DDBJ whole genome shotgun (WGS) entry which is preliminary data.</text>
</comment>
<dbReference type="RefSeq" id="WP_192507925.1">
    <property type="nucleotide sequence ID" value="NZ_AQGV01000012.1"/>
</dbReference>
<evidence type="ECO:0000313" key="2">
    <source>
        <dbReference type="Proteomes" id="UP000615755"/>
    </source>
</evidence>
<organism evidence="1 2">
    <name type="scientific">Pseudoalteromonas aurantia 208</name>
    <dbReference type="NCBI Taxonomy" id="1314867"/>
    <lineage>
        <taxon>Bacteria</taxon>
        <taxon>Pseudomonadati</taxon>
        <taxon>Pseudomonadota</taxon>
        <taxon>Gammaproteobacteria</taxon>
        <taxon>Alteromonadales</taxon>
        <taxon>Pseudoalteromonadaceae</taxon>
        <taxon>Pseudoalteromonas</taxon>
    </lineage>
</organism>
<gene>
    <name evidence="1" type="ORF">PAUR_a2345</name>
</gene>
<evidence type="ECO:0000313" key="1">
    <source>
        <dbReference type="EMBL" id="MBE0368683.1"/>
    </source>
</evidence>
<protein>
    <submittedName>
        <fullName evidence="1">Uncharacterized protein</fullName>
    </submittedName>
</protein>
<reference evidence="1 2" key="1">
    <citation type="submission" date="2015-03" db="EMBL/GenBank/DDBJ databases">
        <title>Genome sequence of Pseudoalteromonas aurantia.</title>
        <authorList>
            <person name="Xie B.-B."/>
            <person name="Rong J.-C."/>
            <person name="Qin Q.-L."/>
            <person name="Zhang Y.-Z."/>
        </authorList>
    </citation>
    <scope>NUCLEOTIDE SEQUENCE [LARGE SCALE GENOMIC DNA]</scope>
    <source>
        <strain evidence="1 2">208</strain>
    </source>
</reference>
<name>A0ABR9ECG9_9GAMM</name>